<evidence type="ECO:0000313" key="8">
    <source>
        <dbReference type="Proteomes" id="UP001500604"/>
    </source>
</evidence>
<keyword evidence="4 6" id="KW-1133">Transmembrane helix</keyword>
<dbReference type="PANTHER" id="PTHR30086:SF20">
    <property type="entry name" value="ARGININE EXPORTER PROTEIN ARGO-RELATED"/>
    <property type="match status" value="1"/>
</dbReference>
<evidence type="ECO:0000256" key="2">
    <source>
        <dbReference type="ARBA" id="ARBA00022475"/>
    </source>
</evidence>
<feature type="transmembrane region" description="Helical" evidence="6">
    <location>
        <begin position="20"/>
        <end position="41"/>
    </location>
</feature>
<protein>
    <recommendedName>
        <fullName evidence="9">Lysine transporter LysE</fullName>
    </recommendedName>
</protein>
<name>A0ABP8V3X9_9GAMM</name>
<dbReference type="PANTHER" id="PTHR30086">
    <property type="entry name" value="ARGININE EXPORTER PROTEIN ARGO"/>
    <property type="match status" value="1"/>
</dbReference>
<evidence type="ECO:0008006" key="9">
    <source>
        <dbReference type="Google" id="ProtNLM"/>
    </source>
</evidence>
<keyword evidence="8" id="KW-1185">Reference proteome</keyword>
<comment type="caution">
    <text evidence="7">The sequence shown here is derived from an EMBL/GenBank/DDBJ whole genome shotgun (WGS) entry which is preliminary data.</text>
</comment>
<feature type="transmembrane region" description="Helical" evidence="6">
    <location>
        <begin position="47"/>
        <end position="68"/>
    </location>
</feature>
<comment type="subcellular location">
    <subcellularLocation>
        <location evidence="1">Cell membrane</location>
        <topology evidence="1">Multi-pass membrane protein</topology>
    </subcellularLocation>
</comment>
<evidence type="ECO:0000256" key="5">
    <source>
        <dbReference type="ARBA" id="ARBA00023136"/>
    </source>
</evidence>
<dbReference type="Proteomes" id="UP001500604">
    <property type="component" value="Unassembled WGS sequence"/>
</dbReference>
<keyword evidence="2" id="KW-1003">Cell membrane</keyword>
<evidence type="ECO:0000256" key="6">
    <source>
        <dbReference type="SAM" id="Phobius"/>
    </source>
</evidence>
<evidence type="ECO:0000256" key="3">
    <source>
        <dbReference type="ARBA" id="ARBA00022692"/>
    </source>
</evidence>
<evidence type="ECO:0000256" key="1">
    <source>
        <dbReference type="ARBA" id="ARBA00004651"/>
    </source>
</evidence>
<evidence type="ECO:0000313" key="7">
    <source>
        <dbReference type="EMBL" id="GAA4650527.1"/>
    </source>
</evidence>
<reference evidence="8" key="1">
    <citation type="journal article" date="2019" name="Int. J. Syst. Evol. Microbiol.">
        <title>The Global Catalogue of Microorganisms (GCM) 10K type strain sequencing project: providing services to taxonomists for standard genome sequencing and annotation.</title>
        <authorList>
            <consortium name="The Broad Institute Genomics Platform"/>
            <consortium name="The Broad Institute Genome Sequencing Center for Infectious Disease"/>
            <person name="Wu L."/>
            <person name="Ma J."/>
        </authorList>
    </citation>
    <scope>NUCLEOTIDE SEQUENCE [LARGE SCALE GENOMIC DNA]</scope>
    <source>
        <strain evidence="8">JCM 17805</strain>
    </source>
</reference>
<accession>A0ABP8V3X9</accession>
<organism evidence="7 8">
    <name type="scientific">Kistimonas scapharcae</name>
    <dbReference type="NCBI Taxonomy" id="1036133"/>
    <lineage>
        <taxon>Bacteria</taxon>
        <taxon>Pseudomonadati</taxon>
        <taxon>Pseudomonadota</taxon>
        <taxon>Gammaproteobacteria</taxon>
        <taxon>Oceanospirillales</taxon>
        <taxon>Endozoicomonadaceae</taxon>
        <taxon>Kistimonas</taxon>
    </lineage>
</organism>
<dbReference type="InterPro" id="IPR001123">
    <property type="entry name" value="LeuE-type"/>
</dbReference>
<evidence type="ECO:0000256" key="4">
    <source>
        <dbReference type="ARBA" id="ARBA00022989"/>
    </source>
</evidence>
<feature type="transmembrane region" description="Helical" evidence="6">
    <location>
        <begin position="89"/>
        <end position="111"/>
    </location>
</feature>
<keyword evidence="3 6" id="KW-0812">Transmembrane</keyword>
<dbReference type="Pfam" id="PF01810">
    <property type="entry name" value="LysE"/>
    <property type="match status" value="1"/>
</dbReference>
<feature type="transmembrane region" description="Helical" evidence="6">
    <location>
        <begin position="123"/>
        <end position="149"/>
    </location>
</feature>
<feature type="transmembrane region" description="Helical" evidence="6">
    <location>
        <begin position="161"/>
        <end position="181"/>
    </location>
</feature>
<proteinExistence type="predicted"/>
<gene>
    <name evidence="7" type="ORF">GCM10023116_28100</name>
</gene>
<dbReference type="EMBL" id="BAABFL010000402">
    <property type="protein sequence ID" value="GAA4650527.1"/>
    <property type="molecule type" value="Genomic_DNA"/>
</dbReference>
<sequence length="189" mass="20969">MLVIIYWSTIKGRWCGIKAALGVSASSCLQASLTAFGLSALLRTFPFLFTTIKCVGALYLVYTGLSIIKSARLPPTFTQNSDSRPFIQAFFTNALNPKAFLFFQALLPQFIDFNAGDTVTRQFIVLGYTASVLALLYYLVLVEIMVFLGKQRFAKRDTSPLIHWLTGLLLITLGIGLLFYAQQTNVSET</sequence>
<keyword evidence="5 6" id="KW-0472">Membrane</keyword>